<comment type="similarity">
    <text evidence="2">Belongs to the FHIPEP (flagella/HR/invasion proteins export pore) family.</text>
</comment>
<evidence type="ECO:0000256" key="6">
    <source>
        <dbReference type="ARBA" id="ARBA00022692"/>
    </source>
</evidence>
<dbReference type="InterPro" id="IPR042194">
    <property type="entry name" value="FHIPEP_1"/>
</dbReference>
<dbReference type="Pfam" id="PF00771">
    <property type="entry name" value="FHIPEP"/>
    <property type="match status" value="1"/>
</dbReference>
<evidence type="ECO:0000256" key="8">
    <source>
        <dbReference type="ARBA" id="ARBA00023136"/>
    </source>
</evidence>
<dbReference type="InterPro" id="IPR001712">
    <property type="entry name" value="T3SS_FHIPEP"/>
</dbReference>
<dbReference type="RefSeq" id="WP_076526093.1">
    <property type="nucleotide sequence ID" value="NZ_CP048103.1"/>
</dbReference>
<accession>A0A1N7PEY6</accession>
<evidence type="ECO:0000256" key="1">
    <source>
        <dbReference type="ARBA" id="ARBA00004429"/>
    </source>
</evidence>
<keyword evidence="6" id="KW-0812">Transmembrane</keyword>
<evidence type="ECO:0000256" key="4">
    <source>
        <dbReference type="ARBA" id="ARBA00022475"/>
    </source>
</evidence>
<keyword evidence="8" id="KW-0472">Membrane</keyword>
<keyword evidence="3" id="KW-0813">Transport</keyword>
<evidence type="ECO:0000256" key="7">
    <source>
        <dbReference type="ARBA" id="ARBA00022989"/>
    </source>
</evidence>
<dbReference type="GO" id="GO:0009306">
    <property type="term" value="P:protein secretion"/>
    <property type="evidence" value="ECO:0007669"/>
    <property type="project" value="InterPro"/>
</dbReference>
<dbReference type="GO" id="GO:0005886">
    <property type="term" value="C:plasma membrane"/>
    <property type="evidence" value="ECO:0007669"/>
    <property type="project" value="UniProtKB-SubCell"/>
</dbReference>
<dbReference type="InterPro" id="IPR042193">
    <property type="entry name" value="FHIPEP_3"/>
</dbReference>
<keyword evidence="5" id="KW-0997">Cell inner membrane</keyword>
<dbReference type="AlphaFoldDB" id="A0A1N7PEY6"/>
<organism evidence="10 11">
    <name type="scientific">Kroppenstedtia eburnea</name>
    <dbReference type="NCBI Taxonomy" id="714067"/>
    <lineage>
        <taxon>Bacteria</taxon>
        <taxon>Bacillati</taxon>
        <taxon>Bacillota</taxon>
        <taxon>Bacilli</taxon>
        <taxon>Bacillales</taxon>
        <taxon>Thermoactinomycetaceae</taxon>
        <taxon>Kroppenstedtia</taxon>
    </lineage>
</organism>
<name>A0A1N7PEY6_9BACL</name>
<dbReference type="PANTHER" id="PTHR30161:SF2">
    <property type="entry name" value="INVASION PROTEIN INVA"/>
    <property type="match status" value="1"/>
</dbReference>
<comment type="subcellular location">
    <subcellularLocation>
        <location evidence="1">Cell inner membrane</location>
        <topology evidence="1">Multi-pass membrane protein</topology>
    </subcellularLocation>
</comment>
<evidence type="ECO:0000256" key="5">
    <source>
        <dbReference type="ARBA" id="ARBA00022519"/>
    </source>
</evidence>
<dbReference type="Proteomes" id="UP000186795">
    <property type="component" value="Unassembled WGS sequence"/>
</dbReference>
<proteinExistence type="inferred from homology"/>
<protein>
    <submittedName>
        <fullName evidence="10">FHIPEP family protein</fullName>
    </submittedName>
</protein>
<sequence length="252" mass="29593">MSDWNLTDAYGEQKSEIISLELESRLYEHLLQDRDFTSQIQGLRKEVFHRLGVYLPSIRIRTLSSMDRGCYRIRVRGRCAAEGVLNPPLRFSDQPGEEEETPAIHPLQRTEGWWTEGDGESCAEIIIRHVRSVLNRRLDDLVTFDWVTRWLKQARSHNPELVKELESRRLTPGLLWSVMKQLAKERIPLSPFEELLEIILEYYLTHPHEGYTPPEWHQPHPAEIAKYVASKNKDRRRRRTAKQEGKVIGFSK</sequence>
<evidence type="ECO:0000256" key="9">
    <source>
        <dbReference type="SAM" id="MobiDB-lite"/>
    </source>
</evidence>
<keyword evidence="7" id="KW-1133">Transmembrane helix</keyword>
<dbReference type="PANTHER" id="PTHR30161">
    <property type="entry name" value="FLAGELLAR EXPORT PROTEIN, MEMBRANE FLHA SUBUNIT-RELATED"/>
    <property type="match status" value="1"/>
</dbReference>
<evidence type="ECO:0000313" key="11">
    <source>
        <dbReference type="Proteomes" id="UP000186795"/>
    </source>
</evidence>
<keyword evidence="11" id="KW-1185">Reference proteome</keyword>
<dbReference type="EMBL" id="FTOD01000012">
    <property type="protein sequence ID" value="SIT09134.1"/>
    <property type="molecule type" value="Genomic_DNA"/>
</dbReference>
<dbReference type="Gene3D" id="1.10.8.540">
    <property type="entry name" value="FHIPEP family, domain 3"/>
    <property type="match status" value="1"/>
</dbReference>
<evidence type="ECO:0000256" key="3">
    <source>
        <dbReference type="ARBA" id="ARBA00022448"/>
    </source>
</evidence>
<evidence type="ECO:0000313" key="10">
    <source>
        <dbReference type="EMBL" id="SIT09134.1"/>
    </source>
</evidence>
<evidence type="ECO:0000256" key="2">
    <source>
        <dbReference type="ARBA" id="ARBA00008835"/>
    </source>
</evidence>
<feature type="region of interest" description="Disordered" evidence="9">
    <location>
        <begin position="231"/>
        <end position="252"/>
    </location>
</feature>
<gene>
    <name evidence="10" type="ORF">SAMN05421790_11257</name>
</gene>
<dbReference type="OrthoDB" id="2986681at2"/>
<dbReference type="Gene3D" id="3.40.30.60">
    <property type="entry name" value="FHIPEP family, domain 1"/>
    <property type="match status" value="1"/>
</dbReference>
<reference evidence="11" key="1">
    <citation type="submission" date="2017-01" db="EMBL/GenBank/DDBJ databases">
        <authorList>
            <person name="Varghese N."/>
            <person name="Submissions S."/>
        </authorList>
    </citation>
    <scope>NUCLEOTIDE SEQUENCE [LARGE SCALE GENOMIC DNA]</scope>
    <source>
        <strain evidence="11">DSM 45196</strain>
    </source>
</reference>
<keyword evidence="4" id="KW-1003">Cell membrane</keyword>